<keyword evidence="2" id="KW-1185">Reference proteome</keyword>
<reference evidence="1 2" key="1">
    <citation type="journal article" date="2022" name="bioRxiv">
        <title>The genome of the oomycete Peronosclerospora sorghi, a cosmopolitan pathogen of maize and sorghum, is inflated with dispersed pseudogenes.</title>
        <authorList>
            <person name="Fletcher K."/>
            <person name="Martin F."/>
            <person name="Isakeit T."/>
            <person name="Cavanaugh K."/>
            <person name="Magill C."/>
            <person name="Michelmore R."/>
        </authorList>
    </citation>
    <scope>NUCLEOTIDE SEQUENCE [LARGE SCALE GENOMIC DNA]</scope>
    <source>
        <strain evidence="1">P6</strain>
    </source>
</reference>
<gene>
    <name evidence="1" type="ORF">PsorP6_011374</name>
</gene>
<protein>
    <submittedName>
        <fullName evidence="1">Uncharacterized protein</fullName>
    </submittedName>
</protein>
<proteinExistence type="predicted"/>
<sequence>MDDAPRVCFSLEMPETPESDWNAVCATLSDEEDENPLRDELYPVASLFWRHMAVATLHDIWCTNPTATQTDRLSDCDESRHQRLYPQWTQVFSDTSSKTSTAMRTGLREGGVPKQPRLRQLYLKARRCANELVNCSWTHHYREHNKMAPIEQPTSRWTRLSLSRRMQRTDVQSSWNLQKT</sequence>
<organism evidence="1 2">
    <name type="scientific">Peronosclerospora sorghi</name>
    <dbReference type="NCBI Taxonomy" id="230839"/>
    <lineage>
        <taxon>Eukaryota</taxon>
        <taxon>Sar</taxon>
        <taxon>Stramenopiles</taxon>
        <taxon>Oomycota</taxon>
        <taxon>Peronosporomycetes</taxon>
        <taxon>Peronosporales</taxon>
        <taxon>Peronosporaceae</taxon>
        <taxon>Peronosclerospora</taxon>
    </lineage>
</organism>
<accession>A0ACC0WJL9</accession>
<name>A0ACC0WJL9_9STRA</name>
<dbReference type="Proteomes" id="UP001163321">
    <property type="component" value="Chromosome 12"/>
</dbReference>
<comment type="caution">
    <text evidence="1">The sequence shown here is derived from an EMBL/GenBank/DDBJ whole genome shotgun (WGS) entry which is preliminary data.</text>
</comment>
<evidence type="ECO:0000313" key="2">
    <source>
        <dbReference type="Proteomes" id="UP001163321"/>
    </source>
</evidence>
<evidence type="ECO:0000313" key="1">
    <source>
        <dbReference type="EMBL" id="KAI9918855.1"/>
    </source>
</evidence>
<dbReference type="EMBL" id="CM047591">
    <property type="protein sequence ID" value="KAI9918855.1"/>
    <property type="molecule type" value="Genomic_DNA"/>
</dbReference>